<feature type="chain" id="PRO_5041463481" description="Secreted protein" evidence="1">
    <location>
        <begin position="29"/>
        <end position="178"/>
    </location>
</feature>
<accession>A0AA39LNZ3</accession>
<keyword evidence="3" id="KW-1185">Reference proteome</keyword>
<dbReference type="AlphaFoldDB" id="A0AA39LNZ3"/>
<proteinExistence type="predicted"/>
<evidence type="ECO:0008006" key="4">
    <source>
        <dbReference type="Google" id="ProtNLM"/>
    </source>
</evidence>
<dbReference type="Proteomes" id="UP001175271">
    <property type="component" value="Unassembled WGS sequence"/>
</dbReference>
<reference evidence="2" key="1">
    <citation type="submission" date="2023-06" db="EMBL/GenBank/DDBJ databases">
        <title>Genomic analysis of the entomopathogenic nematode Steinernema hermaphroditum.</title>
        <authorList>
            <person name="Schwarz E.M."/>
            <person name="Heppert J.K."/>
            <person name="Baniya A."/>
            <person name="Schwartz H.T."/>
            <person name="Tan C.-H."/>
            <person name="Antoshechkin I."/>
            <person name="Sternberg P.W."/>
            <person name="Goodrich-Blair H."/>
            <person name="Dillman A.R."/>
        </authorList>
    </citation>
    <scope>NUCLEOTIDE SEQUENCE</scope>
    <source>
        <strain evidence="2">PS9179</strain>
        <tissue evidence="2">Whole animal</tissue>
    </source>
</reference>
<comment type="caution">
    <text evidence="2">The sequence shown here is derived from an EMBL/GenBank/DDBJ whole genome shotgun (WGS) entry which is preliminary data.</text>
</comment>
<feature type="signal peptide" evidence="1">
    <location>
        <begin position="1"/>
        <end position="28"/>
    </location>
</feature>
<name>A0AA39LNZ3_9BILA</name>
<evidence type="ECO:0000313" key="2">
    <source>
        <dbReference type="EMBL" id="KAK0403969.1"/>
    </source>
</evidence>
<dbReference type="EMBL" id="JAUCMV010000004">
    <property type="protein sequence ID" value="KAK0403969.1"/>
    <property type="molecule type" value="Genomic_DNA"/>
</dbReference>
<gene>
    <name evidence="2" type="ORF">QR680_017216</name>
</gene>
<evidence type="ECO:0000256" key="1">
    <source>
        <dbReference type="SAM" id="SignalP"/>
    </source>
</evidence>
<evidence type="ECO:0000313" key="3">
    <source>
        <dbReference type="Proteomes" id="UP001175271"/>
    </source>
</evidence>
<protein>
    <recommendedName>
        <fullName evidence="4">Secreted protein</fullName>
    </recommendedName>
</protein>
<keyword evidence="1" id="KW-0732">Signal</keyword>
<sequence>MLNRRRFHLISTVGLILRLISFPCRIDSSSLRCFIQFVHHLLEIFGRFCDECDVVGEPCRKTYSSVASTKTTNSGSRDQSWRSSSGSQLVPLVVPRRGYFQSACGSPFLCSKIVNESAIFCVIEQRQRQLLKSFVSSGTRAVPLRMVFIASSTSHLSRSGQSSCASRSSYWTSTVEQK</sequence>
<organism evidence="2 3">
    <name type="scientific">Steinernema hermaphroditum</name>
    <dbReference type="NCBI Taxonomy" id="289476"/>
    <lineage>
        <taxon>Eukaryota</taxon>
        <taxon>Metazoa</taxon>
        <taxon>Ecdysozoa</taxon>
        <taxon>Nematoda</taxon>
        <taxon>Chromadorea</taxon>
        <taxon>Rhabditida</taxon>
        <taxon>Tylenchina</taxon>
        <taxon>Panagrolaimomorpha</taxon>
        <taxon>Strongyloidoidea</taxon>
        <taxon>Steinernematidae</taxon>
        <taxon>Steinernema</taxon>
    </lineage>
</organism>